<sequence length="228" mass="26501">MPFRSRRVRIKDVKRRVSQIRNCLFFFATYAILGALLLSTMDPQFHSFAGSAIIVSVHLALIHGIRRYNLRILEFSQAGILFLLCVQILVLLFFPILLTSDLASGNYKNRWYPVFIPSETENFNGTLNIVNPGPPVMRDKFWLKDKHTGEIIIPLLNNIRMENNTLYHYWLGVIIGFAYQFAFLYNTALILLEYSMVKLLQRYIHILIIEAHRPFILENNKRGQNSPA</sequence>
<evidence type="ECO:0000256" key="1">
    <source>
        <dbReference type="SAM" id="Phobius"/>
    </source>
</evidence>
<dbReference type="eggNOG" id="ENOG502TKJR">
    <property type="taxonomic scope" value="Eukaryota"/>
</dbReference>
<organism evidence="2 3">
    <name type="scientific">Caenorhabditis tropicalis</name>
    <dbReference type="NCBI Taxonomy" id="1561998"/>
    <lineage>
        <taxon>Eukaryota</taxon>
        <taxon>Metazoa</taxon>
        <taxon>Ecdysozoa</taxon>
        <taxon>Nematoda</taxon>
        <taxon>Chromadorea</taxon>
        <taxon>Rhabditida</taxon>
        <taxon>Rhabditina</taxon>
        <taxon>Rhabditomorpha</taxon>
        <taxon>Rhabditoidea</taxon>
        <taxon>Rhabditidae</taxon>
        <taxon>Peloderinae</taxon>
        <taxon>Caenorhabditis</taxon>
    </lineage>
</organism>
<keyword evidence="1" id="KW-0472">Membrane</keyword>
<name>A0A1I7UW22_9PELO</name>
<feature type="transmembrane region" description="Helical" evidence="1">
    <location>
        <begin position="167"/>
        <end position="192"/>
    </location>
</feature>
<accession>A0A1I7UW22</accession>
<dbReference type="Pfam" id="PF10912">
    <property type="entry name" value="Glam1"/>
    <property type="match status" value="1"/>
</dbReference>
<evidence type="ECO:0000313" key="3">
    <source>
        <dbReference type="WBParaSite" id="Csp11.Scaffold630.g19921.t1"/>
    </source>
</evidence>
<dbReference type="AlphaFoldDB" id="A0A1I7UW22"/>
<dbReference type="InterPro" id="IPR024483">
    <property type="entry name" value="Glam1"/>
</dbReference>
<dbReference type="WBParaSite" id="Csp11.Scaffold630.g19921.t1">
    <property type="protein sequence ID" value="Csp11.Scaffold630.g19921.t1"/>
    <property type="gene ID" value="Csp11.Scaffold630.g19921"/>
</dbReference>
<dbReference type="PANTHER" id="PTHR35013">
    <property type="entry name" value="PROTEIN CBG22618-RELATED"/>
    <property type="match status" value="1"/>
</dbReference>
<keyword evidence="1" id="KW-0812">Transmembrane</keyword>
<feature type="transmembrane region" description="Helical" evidence="1">
    <location>
        <begin position="20"/>
        <end position="39"/>
    </location>
</feature>
<feature type="transmembrane region" description="Helical" evidence="1">
    <location>
        <begin position="45"/>
        <end position="66"/>
    </location>
</feature>
<keyword evidence="1" id="KW-1133">Transmembrane helix</keyword>
<proteinExistence type="predicted"/>
<keyword evidence="2" id="KW-1185">Reference proteome</keyword>
<dbReference type="Proteomes" id="UP000095282">
    <property type="component" value="Unplaced"/>
</dbReference>
<feature type="transmembrane region" description="Helical" evidence="1">
    <location>
        <begin position="78"/>
        <end position="98"/>
    </location>
</feature>
<reference evidence="3" key="1">
    <citation type="submission" date="2016-11" db="UniProtKB">
        <authorList>
            <consortium name="WormBaseParasite"/>
        </authorList>
    </citation>
    <scope>IDENTIFICATION</scope>
</reference>
<dbReference type="PANTHER" id="PTHR35013:SF3">
    <property type="entry name" value="TRANSMEMBRANE PROTEIN"/>
    <property type="match status" value="1"/>
</dbReference>
<protein>
    <submittedName>
        <fullName evidence="3">Dolichyl-phosphate-mannose--protein mannosyltransferase</fullName>
    </submittedName>
</protein>
<evidence type="ECO:0000313" key="2">
    <source>
        <dbReference type="Proteomes" id="UP000095282"/>
    </source>
</evidence>